<evidence type="ECO:0000256" key="2">
    <source>
        <dbReference type="SAM" id="SignalP"/>
    </source>
</evidence>
<feature type="region of interest" description="Disordered" evidence="1">
    <location>
        <begin position="38"/>
        <end position="57"/>
    </location>
</feature>
<evidence type="ECO:0000313" key="4">
    <source>
        <dbReference type="Proteomes" id="UP001164761"/>
    </source>
</evidence>
<evidence type="ECO:0000256" key="1">
    <source>
        <dbReference type="SAM" id="MobiDB-lite"/>
    </source>
</evidence>
<accession>A0ABY6ZJ04</accession>
<dbReference type="EMBL" id="CP104067">
    <property type="protein sequence ID" value="WAH42573.1"/>
    <property type="molecule type" value="Genomic_DNA"/>
</dbReference>
<dbReference type="Pfam" id="PF04294">
    <property type="entry name" value="VanW"/>
    <property type="match status" value="1"/>
</dbReference>
<organism evidence="3 4">
    <name type="scientific">Alicyclobacillus fastidiosus</name>
    <dbReference type="NCBI Taxonomy" id="392011"/>
    <lineage>
        <taxon>Bacteria</taxon>
        <taxon>Bacillati</taxon>
        <taxon>Bacillota</taxon>
        <taxon>Bacilli</taxon>
        <taxon>Bacillales</taxon>
        <taxon>Alicyclobacillaceae</taxon>
        <taxon>Alicyclobacillus</taxon>
    </lineage>
</organism>
<keyword evidence="2" id="KW-0732">Signal</keyword>
<gene>
    <name evidence="3" type="ORF">NZD89_03535</name>
</gene>
<dbReference type="PANTHER" id="PTHR35788">
    <property type="entry name" value="EXPORTED PROTEIN-RELATED"/>
    <property type="match status" value="1"/>
</dbReference>
<protein>
    <submittedName>
        <fullName evidence="3">VanW family protein</fullName>
    </submittedName>
</protein>
<name>A0ABY6ZJ04_9BACL</name>
<sequence>MFRLLTIAGFISLFPVQCSGAALATDTSRTAVASIHRVDATPSSSPSSMPYMPPNPSHPPGLDHAVEVGLKYVLAERTTNYFHASPTQSKNIELVAKRLNGLILEPGQTFSYNHELGPYTAANGYGWGRAFLGDRIVPSMGGGVCQGASTLYSALLRTGLPIVERHQHGLTVPYLPAGEDATVSVPTLDFRFKNNFATPLMIGASADSDRRFFTVVLWGAAPLHPWAVHHRVLYTSKYPTLHKRTNQLPKGQRRVIFPGQNGVRVETWVDNPDEVHSKKRLGVDTYLASPRVIEVGQG</sequence>
<feature type="signal peptide" evidence="2">
    <location>
        <begin position="1"/>
        <end position="24"/>
    </location>
</feature>
<dbReference type="Proteomes" id="UP001164761">
    <property type="component" value="Chromosome"/>
</dbReference>
<feature type="chain" id="PRO_5046801154" evidence="2">
    <location>
        <begin position="25"/>
        <end position="298"/>
    </location>
</feature>
<keyword evidence="4" id="KW-1185">Reference proteome</keyword>
<dbReference type="InterPro" id="IPR007391">
    <property type="entry name" value="Vancomycin_resist_VanW"/>
</dbReference>
<evidence type="ECO:0000313" key="3">
    <source>
        <dbReference type="EMBL" id="WAH42573.1"/>
    </source>
</evidence>
<dbReference type="RefSeq" id="WP_268006444.1">
    <property type="nucleotide sequence ID" value="NZ_BSUT01000001.1"/>
</dbReference>
<proteinExistence type="predicted"/>
<dbReference type="PANTHER" id="PTHR35788:SF1">
    <property type="entry name" value="EXPORTED PROTEIN"/>
    <property type="match status" value="1"/>
</dbReference>
<dbReference type="InterPro" id="IPR052913">
    <property type="entry name" value="Glycopeptide_resist_protein"/>
</dbReference>
<reference evidence="3" key="1">
    <citation type="submission" date="2022-08" db="EMBL/GenBank/DDBJ databases">
        <title>Alicyclobacillus fastidiosus DSM 17978, complete genome.</title>
        <authorList>
            <person name="Wang Q."/>
            <person name="Cai R."/>
            <person name="Wang Z."/>
        </authorList>
    </citation>
    <scope>NUCLEOTIDE SEQUENCE</scope>
    <source>
        <strain evidence="3">DSM 17978</strain>
    </source>
</reference>